<reference evidence="1" key="1">
    <citation type="submission" date="2018-01" db="EMBL/GenBank/DDBJ databases">
        <title>FDA dAtabase for Regulatory Grade micrObial Sequences (FDA-ARGOS): Supporting development and validation of Infectious Disease Dx tests.</title>
        <authorList>
            <person name="Hoffmann M."/>
            <person name="Allard M."/>
            <person name="Evans P."/>
            <person name="Brown E."/>
            <person name="Tallon L."/>
            <person name="Sadzewicz L."/>
            <person name="Sengamalay N."/>
            <person name="Ott S."/>
            <person name="Godinez A."/>
            <person name="Nagaraj S."/>
            <person name="Vyas G."/>
            <person name="Aluvathingal J."/>
            <person name="Nadendla S."/>
            <person name="Geyer C."/>
            <person name="Sichtig H."/>
        </authorList>
    </citation>
    <scope>NUCLEOTIDE SEQUENCE</scope>
    <source>
        <strain evidence="1">FDAARGOS_107</strain>
    </source>
</reference>
<name>A0ABN4KT69_VIBHA</name>
<organism evidence="1 2">
    <name type="scientific">Vibrio harveyi</name>
    <name type="common">Beneckea harveyi</name>
    <dbReference type="NCBI Taxonomy" id="669"/>
    <lineage>
        <taxon>Bacteria</taxon>
        <taxon>Pseudomonadati</taxon>
        <taxon>Pseudomonadota</taxon>
        <taxon>Gammaproteobacteria</taxon>
        <taxon>Vibrionales</taxon>
        <taxon>Vibrionaceae</taxon>
        <taxon>Vibrio</taxon>
    </lineage>
</organism>
<gene>
    <name evidence="1" type="ORF">AL538_00360</name>
</gene>
<evidence type="ECO:0000313" key="1">
    <source>
        <dbReference type="EMBL" id="AMF96282.1"/>
    </source>
</evidence>
<sequence length="159" mass="18581">MDKIKRRYQILLHRCLVGNQISQEMFSVLTQLTNDEINLWFSNKVPEVRLIVYTLGMIVEYQTAKQVGNVSKMYSLRQVLGQDLSLWSDSVGFESLSYKLNSVELGLLVLKLRDHRQAVIWALRLKVSLPEESMFVRSPYRLRNLILRISNWCMSPMNS</sequence>
<evidence type="ECO:0000313" key="2">
    <source>
        <dbReference type="Proteomes" id="UP000067422"/>
    </source>
</evidence>
<dbReference type="EMBL" id="CP014038">
    <property type="protein sequence ID" value="AMF96282.1"/>
    <property type="molecule type" value="Genomic_DNA"/>
</dbReference>
<keyword evidence="2" id="KW-1185">Reference proteome</keyword>
<dbReference type="Proteomes" id="UP000067422">
    <property type="component" value="Chromosome 1"/>
</dbReference>
<accession>A0ABN4KT69</accession>
<proteinExistence type="predicted"/>
<protein>
    <submittedName>
        <fullName evidence="1">Uncharacterized protein</fullName>
    </submittedName>
</protein>